<dbReference type="PANTHER" id="PTHR43792:SF1">
    <property type="entry name" value="N-ACETYLTRANSFERASE DOMAIN-CONTAINING PROTEIN"/>
    <property type="match status" value="1"/>
</dbReference>
<dbReference type="InterPro" id="IPR000182">
    <property type="entry name" value="GNAT_dom"/>
</dbReference>
<keyword evidence="2" id="KW-0808">Transferase</keyword>
<dbReference type="SUPFAM" id="SSF55729">
    <property type="entry name" value="Acyl-CoA N-acyltransferases (Nat)"/>
    <property type="match status" value="1"/>
</dbReference>
<name>A0A061SVG6_9RHOB</name>
<dbReference type="Proteomes" id="UP000027337">
    <property type="component" value="Unassembled WGS sequence"/>
</dbReference>
<protein>
    <submittedName>
        <fullName evidence="2">Acetyltransferase</fullName>
    </submittedName>
</protein>
<evidence type="ECO:0000313" key="3">
    <source>
        <dbReference type="Proteomes" id="UP000027337"/>
    </source>
</evidence>
<dbReference type="GO" id="GO:0016747">
    <property type="term" value="F:acyltransferase activity, transferring groups other than amino-acyl groups"/>
    <property type="evidence" value="ECO:0007669"/>
    <property type="project" value="InterPro"/>
</dbReference>
<accession>A0A061SVG6</accession>
<sequence>MTILTTSRLVLRPFDPADAEDLFAVFGNADAMRYWSTLPHASVAVTARMIEQSLAADPSQHAEFAIEHDGKVIGKVGLWQMPEIGYVLHPDYWRRGIATEAVQAVIAHGFEALGLTRITADVDPENTASLAMLKRLGFVVTGQAQNTIKIGGKWFDSIYLELAAPDR</sequence>
<reference evidence="2 3" key="1">
    <citation type="journal article" date="2014" name="Genome Announc.">
        <title>Draft Genome Sequences of Two Isolates of the Roseobacter Group, Sulfitobacter sp. Strains 3SOLIMAR09 and 1FIGIMAR09, from Harbors of Mallorca Island (Mediterranean Sea).</title>
        <authorList>
            <person name="Mas-Llado M."/>
            <person name="Pina-Villalonga J.M."/>
            <person name="Brunet-Galmes I."/>
            <person name="Nogales B."/>
            <person name="Bosch R."/>
        </authorList>
    </citation>
    <scope>NUCLEOTIDE SEQUENCE [LARGE SCALE GENOMIC DNA]</scope>
    <source>
        <strain evidence="2 3">1FIGIMAR09</strain>
    </source>
</reference>
<dbReference type="PROSITE" id="PS51186">
    <property type="entry name" value="GNAT"/>
    <property type="match status" value="1"/>
</dbReference>
<evidence type="ECO:0000313" key="2">
    <source>
        <dbReference type="EMBL" id="KAJ03763.1"/>
    </source>
</evidence>
<dbReference type="Pfam" id="PF13302">
    <property type="entry name" value="Acetyltransf_3"/>
    <property type="match status" value="1"/>
</dbReference>
<dbReference type="InterPro" id="IPR051531">
    <property type="entry name" value="N-acetyltransferase"/>
</dbReference>
<proteinExistence type="predicted"/>
<organism evidence="2 3">
    <name type="scientific">Sulfitobacter mediterraneus</name>
    <dbReference type="NCBI Taxonomy" id="83219"/>
    <lineage>
        <taxon>Bacteria</taxon>
        <taxon>Pseudomonadati</taxon>
        <taxon>Pseudomonadota</taxon>
        <taxon>Alphaproteobacteria</taxon>
        <taxon>Rhodobacterales</taxon>
        <taxon>Roseobacteraceae</taxon>
        <taxon>Sulfitobacter</taxon>
    </lineage>
</organism>
<dbReference type="RefSeq" id="WP_037907136.1">
    <property type="nucleotide sequence ID" value="NZ_JEMU01000005.1"/>
</dbReference>
<feature type="domain" description="N-acetyltransferase" evidence="1">
    <location>
        <begin position="9"/>
        <end position="165"/>
    </location>
</feature>
<dbReference type="STRING" id="83219.PM02_08075"/>
<gene>
    <name evidence="2" type="ORF">PM02_08075</name>
</gene>
<evidence type="ECO:0000259" key="1">
    <source>
        <dbReference type="PROSITE" id="PS51186"/>
    </source>
</evidence>
<dbReference type="AlphaFoldDB" id="A0A061SVG6"/>
<keyword evidence="3" id="KW-1185">Reference proteome</keyword>
<dbReference type="EMBL" id="JEMU01000005">
    <property type="protein sequence ID" value="KAJ03763.1"/>
    <property type="molecule type" value="Genomic_DNA"/>
</dbReference>
<dbReference type="PANTHER" id="PTHR43792">
    <property type="entry name" value="GNAT FAMILY, PUTATIVE (AFU_ORTHOLOGUE AFUA_3G00765)-RELATED-RELATED"/>
    <property type="match status" value="1"/>
</dbReference>
<dbReference type="InterPro" id="IPR016181">
    <property type="entry name" value="Acyl_CoA_acyltransferase"/>
</dbReference>
<comment type="caution">
    <text evidence="2">The sequence shown here is derived from an EMBL/GenBank/DDBJ whole genome shotgun (WGS) entry which is preliminary data.</text>
</comment>
<dbReference type="eggNOG" id="COG1670">
    <property type="taxonomic scope" value="Bacteria"/>
</dbReference>
<dbReference type="CDD" id="cd04301">
    <property type="entry name" value="NAT_SF"/>
    <property type="match status" value="1"/>
</dbReference>
<dbReference type="Gene3D" id="3.40.630.30">
    <property type="match status" value="1"/>
</dbReference>